<feature type="compositionally biased region" description="Basic residues" evidence="1">
    <location>
        <begin position="39"/>
        <end position="51"/>
    </location>
</feature>
<protein>
    <submittedName>
        <fullName evidence="2">Uncharacterized protein</fullName>
    </submittedName>
</protein>
<dbReference type="HOGENOM" id="CLU_1147402_0_0_1"/>
<feature type="compositionally biased region" description="Polar residues" evidence="1">
    <location>
        <begin position="54"/>
        <end position="83"/>
    </location>
</feature>
<proteinExistence type="predicted"/>
<dbReference type="GeneID" id="18925805"/>
<organism evidence="3">
    <name type="scientific">Melampsora larici-populina (strain 98AG31 / pathotype 3-4-7)</name>
    <name type="common">Poplar leaf rust fungus</name>
    <dbReference type="NCBI Taxonomy" id="747676"/>
    <lineage>
        <taxon>Eukaryota</taxon>
        <taxon>Fungi</taxon>
        <taxon>Dikarya</taxon>
        <taxon>Basidiomycota</taxon>
        <taxon>Pucciniomycotina</taxon>
        <taxon>Pucciniomycetes</taxon>
        <taxon>Pucciniales</taxon>
        <taxon>Melampsoraceae</taxon>
        <taxon>Melampsora</taxon>
    </lineage>
</organism>
<dbReference type="RefSeq" id="XP_007409583.1">
    <property type="nucleotide sequence ID" value="XM_007409521.1"/>
</dbReference>
<dbReference type="VEuPathDB" id="FungiDB:MELLADRAFT_116388"/>
<name>F4RKP4_MELLP</name>
<reference evidence="3" key="1">
    <citation type="journal article" date="2011" name="Proc. Natl. Acad. Sci. U.S.A.">
        <title>Obligate biotrophy features unraveled by the genomic analysis of rust fungi.</title>
        <authorList>
            <person name="Duplessis S."/>
            <person name="Cuomo C.A."/>
            <person name="Lin Y.-C."/>
            <person name="Aerts A."/>
            <person name="Tisserant E."/>
            <person name="Veneault-Fourrey C."/>
            <person name="Joly D.L."/>
            <person name="Hacquard S."/>
            <person name="Amselem J."/>
            <person name="Cantarel B.L."/>
            <person name="Chiu R."/>
            <person name="Coutinho P.M."/>
            <person name="Feau N."/>
            <person name="Field M."/>
            <person name="Frey P."/>
            <person name="Gelhaye E."/>
            <person name="Goldberg J."/>
            <person name="Grabherr M.G."/>
            <person name="Kodira C.D."/>
            <person name="Kohler A."/>
            <person name="Kuees U."/>
            <person name="Lindquist E.A."/>
            <person name="Lucas S.M."/>
            <person name="Mago R."/>
            <person name="Mauceli E."/>
            <person name="Morin E."/>
            <person name="Murat C."/>
            <person name="Pangilinan J.L."/>
            <person name="Park R."/>
            <person name="Pearson M."/>
            <person name="Quesneville H."/>
            <person name="Rouhier N."/>
            <person name="Sakthikumar S."/>
            <person name="Salamov A.A."/>
            <person name="Schmutz J."/>
            <person name="Selles B."/>
            <person name="Shapiro H."/>
            <person name="Tanguay P."/>
            <person name="Tuskan G.A."/>
            <person name="Henrissat B."/>
            <person name="Van de Peer Y."/>
            <person name="Rouze P."/>
            <person name="Ellis J.G."/>
            <person name="Dodds P.N."/>
            <person name="Schein J.E."/>
            <person name="Zhong S."/>
            <person name="Hamelin R.C."/>
            <person name="Grigoriev I.V."/>
            <person name="Szabo L.J."/>
            <person name="Martin F."/>
        </authorList>
    </citation>
    <scope>NUCLEOTIDE SEQUENCE [LARGE SCALE GENOMIC DNA]</scope>
    <source>
        <strain evidence="3">98AG31 / pathotype 3-4-7</strain>
    </source>
</reference>
<evidence type="ECO:0000256" key="1">
    <source>
        <dbReference type="SAM" id="MobiDB-lite"/>
    </source>
</evidence>
<feature type="compositionally biased region" description="Low complexity" evidence="1">
    <location>
        <begin position="27"/>
        <end position="38"/>
    </location>
</feature>
<accession>F4RKP4</accession>
<evidence type="ECO:0000313" key="2">
    <source>
        <dbReference type="EMBL" id="EGG07141.1"/>
    </source>
</evidence>
<dbReference type="InParanoid" id="F4RKP4"/>
<feature type="region of interest" description="Disordered" evidence="1">
    <location>
        <begin position="140"/>
        <end position="169"/>
    </location>
</feature>
<dbReference type="KEGG" id="mlr:MELLADRAFT_116388"/>
<evidence type="ECO:0000313" key="3">
    <source>
        <dbReference type="Proteomes" id="UP000001072"/>
    </source>
</evidence>
<dbReference type="OrthoDB" id="2505058at2759"/>
<feature type="compositionally biased region" description="Polar residues" evidence="1">
    <location>
        <begin position="140"/>
        <end position="161"/>
    </location>
</feature>
<sequence length="242" mass="27334">MMSSDHPTDILQYPPIICPLPRRTHSYPYPSPYHQQYHSNKHPSHHRHQSRSRISTPHTSRPSSRIHNLSPNPSDHQSNLNSNEDLKSTRSDSPPIFTRSASLQLNSSFDLDSKLAPEDDVLSEFLSLFIPSSPHIVHSITPTSSPTNLIKSTPQPYQRRSVTGHRPRSRLAGSHLNIESEPSKRYNWLIASPISRCHNPLPQHSNLDLLASKLADPIQGLVLTDRQVDQEDRKLSSPVMIS</sequence>
<dbReference type="EMBL" id="GL883105">
    <property type="protein sequence ID" value="EGG07141.1"/>
    <property type="molecule type" value="Genomic_DNA"/>
</dbReference>
<dbReference type="AlphaFoldDB" id="F4RKP4"/>
<feature type="region of interest" description="Disordered" evidence="1">
    <location>
        <begin position="27"/>
        <end position="97"/>
    </location>
</feature>
<dbReference type="Proteomes" id="UP000001072">
    <property type="component" value="Unassembled WGS sequence"/>
</dbReference>
<keyword evidence="3" id="KW-1185">Reference proteome</keyword>
<gene>
    <name evidence="2" type="ORF">MELLADRAFT_116388</name>
</gene>